<keyword evidence="4" id="KW-1185">Reference proteome</keyword>
<dbReference type="Gene3D" id="1.10.530.10">
    <property type="match status" value="2"/>
</dbReference>
<keyword evidence="3" id="KW-0456">Lyase</keyword>
<dbReference type="Pfam" id="PF01471">
    <property type="entry name" value="PG_binding_1"/>
    <property type="match status" value="1"/>
</dbReference>
<dbReference type="InterPro" id="IPR043426">
    <property type="entry name" value="MltB-like"/>
</dbReference>
<dbReference type="CDD" id="cd13399">
    <property type="entry name" value="Slt35-like"/>
    <property type="match status" value="1"/>
</dbReference>
<dbReference type="SUPFAM" id="SSF53955">
    <property type="entry name" value="Lysozyme-like"/>
    <property type="match status" value="1"/>
</dbReference>
<dbReference type="GO" id="GO:0009253">
    <property type="term" value="P:peptidoglycan catabolic process"/>
    <property type="evidence" value="ECO:0007669"/>
    <property type="project" value="TreeGrafter"/>
</dbReference>
<dbReference type="InterPro" id="IPR002477">
    <property type="entry name" value="Peptidoglycan-bd-like"/>
</dbReference>
<dbReference type="Proteomes" id="UP000244924">
    <property type="component" value="Unassembled WGS sequence"/>
</dbReference>
<dbReference type="InterPro" id="IPR036366">
    <property type="entry name" value="PGBDSf"/>
</dbReference>
<feature type="domain" description="Transglycosylase SLT" evidence="2">
    <location>
        <begin position="77"/>
        <end position="286"/>
    </location>
</feature>
<name>A0A2R8BNM8_9RHOB</name>
<dbReference type="InterPro" id="IPR011970">
    <property type="entry name" value="MltB_2"/>
</dbReference>
<dbReference type="GO" id="GO:0008933">
    <property type="term" value="F:peptidoglycan lytic transglycosylase activity"/>
    <property type="evidence" value="ECO:0007669"/>
    <property type="project" value="TreeGrafter"/>
</dbReference>
<evidence type="ECO:0000313" key="4">
    <source>
        <dbReference type="Proteomes" id="UP000244924"/>
    </source>
</evidence>
<dbReference type="Gene3D" id="1.10.8.350">
    <property type="entry name" value="Bacterial muramidase"/>
    <property type="match status" value="1"/>
</dbReference>
<dbReference type="EC" id="4.2.2.-" evidence="3"/>
<dbReference type="InterPro" id="IPR031304">
    <property type="entry name" value="SLT_2"/>
</dbReference>
<dbReference type="NCBIfam" id="TIGR02283">
    <property type="entry name" value="MltB_2"/>
    <property type="match status" value="1"/>
</dbReference>
<dbReference type="SUPFAM" id="SSF47090">
    <property type="entry name" value="PGBD-like"/>
    <property type="match status" value="1"/>
</dbReference>
<feature type="domain" description="Transglycosylase SLT" evidence="2">
    <location>
        <begin position="295"/>
        <end position="332"/>
    </location>
</feature>
<gene>
    <name evidence="3" type="primary">mltB_3</name>
    <name evidence="3" type="ORF">DEA8626_04087</name>
</gene>
<protein>
    <submittedName>
        <fullName evidence="3">Membrane-bound lytic murein transglycosylase B</fullName>
        <ecNumber evidence="3">4.2.2.-</ecNumber>
    </submittedName>
</protein>
<reference evidence="3 4" key="1">
    <citation type="submission" date="2018-03" db="EMBL/GenBank/DDBJ databases">
        <authorList>
            <person name="Keele B.F."/>
        </authorList>
    </citation>
    <scope>NUCLEOTIDE SEQUENCE [LARGE SCALE GENOMIC DNA]</scope>
    <source>
        <strain evidence="3 4">CECT 8626</strain>
    </source>
</reference>
<dbReference type="InterPro" id="IPR023346">
    <property type="entry name" value="Lysozyme-like_dom_sf"/>
</dbReference>
<dbReference type="PANTHER" id="PTHR30163">
    <property type="entry name" value="MEMBRANE-BOUND LYTIC MUREIN TRANSGLYCOSYLASE B"/>
    <property type="match status" value="1"/>
</dbReference>
<proteinExistence type="predicted"/>
<evidence type="ECO:0000313" key="3">
    <source>
        <dbReference type="EMBL" id="SPH25052.1"/>
    </source>
</evidence>
<evidence type="ECO:0000259" key="1">
    <source>
        <dbReference type="Pfam" id="PF01471"/>
    </source>
</evidence>
<dbReference type="AlphaFoldDB" id="A0A2R8BNM8"/>
<organism evidence="3 4">
    <name type="scientific">Albidovulum aquaemixtae</name>
    <dbReference type="NCBI Taxonomy" id="1542388"/>
    <lineage>
        <taxon>Bacteria</taxon>
        <taxon>Pseudomonadati</taxon>
        <taxon>Pseudomonadota</taxon>
        <taxon>Alphaproteobacteria</taxon>
        <taxon>Rhodobacterales</taxon>
        <taxon>Paracoccaceae</taxon>
        <taxon>Albidovulum</taxon>
    </lineage>
</organism>
<evidence type="ECO:0000259" key="2">
    <source>
        <dbReference type="Pfam" id="PF13406"/>
    </source>
</evidence>
<sequence length="409" mass="43299">MRAAVHVDCAPVLIRYHSSINNETAGRDMGITRRHFGLGFTAFGLAACSGTSQLDVVSRSGGGLPADLRPAPNAGYDAWVAAFRGRARGHGISEATLNAGFRGTGYLPGAVTRDRNQTEFARSLEDYLSIAVSDERLKKGRAAFARHRATLGALEDRFGVDAEIIAAIWGLESFYGERRGDVPVVSATSTLAYDGRRGSFFEKQLVAALKILQNGDITPARLTGSWAGAMGHTQFIPTSYLAYAVDFTGDGRRDIWSDDPSDSLASTAAYLARSGWSRGVRWGGEAGTGAPSGRLIQPQPGGPRFAVTSNFGAIKRYNNSDAYAIGVGHLADRIGGAGPLQGSFPPDANGMTKDDRIALQRRLTARGFDTGGTDGVIGPNTRQAISAYQSSRGLPATGEPSLELLRSLG</sequence>
<dbReference type="Pfam" id="PF13406">
    <property type="entry name" value="SLT_2"/>
    <property type="match status" value="2"/>
</dbReference>
<accession>A0A2R8BNM8</accession>
<dbReference type="PANTHER" id="PTHR30163:SF8">
    <property type="entry name" value="LYTIC MUREIN TRANSGLYCOSYLASE"/>
    <property type="match status" value="1"/>
</dbReference>
<dbReference type="EMBL" id="OMOQ01000007">
    <property type="protein sequence ID" value="SPH25052.1"/>
    <property type="molecule type" value="Genomic_DNA"/>
</dbReference>
<dbReference type="FunFam" id="1.10.8.350:FF:000001">
    <property type="entry name" value="Lytic murein transglycosylase B"/>
    <property type="match status" value="1"/>
</dbReference>
<feature type="domain" description="Peptidoglycan binding-like" evidence="1">
    <location>
        <begin position="353"/>
        <end position="407"/>
    </location>
</feature>
<dbReference type="Gene3D" id="1.10.101.10">
    <property type="entry name" value="PGBD-like superfamily/PGBD"/>
    <property type="match status" value="1"/>
</dbReference>
<dbReference type="InterPro" id="IPR036365">
    <property type="entry name" value="PGBD-like_sf"/>
</dbReference>